<dbReference type="PROSITE" id="PS00615">
    <property type="entry name" value="C_TYPE_LECTIN_1"/>
    <property type="match status" value="1"/>
</dbReference>
<evidence type="ECO:0000256" key="1">
    <source>
        <dbReference type="ARBA" id="ARBA00023157"/>
    </source>
</evidence>
<dbReference type="PROSITE" id="PS50041">
    <property type="entry name" value="C_TYPE_LECTIN_2"/>
    <property type="match status" value="1"/>
</dbReference>
<dbReference type="Pfam" id="PF00059">
    <property type="entry name" value="Lectin_C"/>
    <property type="match status" value="1"/>
</dbReference>
<evidence type="ECO:0000259" key="3">
    <source>
        <dbReference type="PROSITE" id="PS50041"/>
    </source>
</evidence>
<sequence length="186" mass="20601">MLTVSLLVCAMMALTTAGDASNYTDVTSNYTDVASINTYYASNNTDDTSINTDGPSCPASWNKHNDRCFLYVPRALDWADAEKNCLSLKGNLASVHSVEEYQFIQTMITQQSHGNPITWIGGTDSQKNNVWFWSDGRPFYFTFWCAGEPNNGGGNQNCIEMNYGVHNCWDDIQCSNTLPSVCATNL</sequence>
<reference evidence="4" key="2">
    <citation type="submission" date="2025-09" db="UniProtKB">
        <authorList>
            <consortium name="Ensembl"/>
        </authorList>
    </citation>
    <scope>IDENTIFICATION</scope>
</reference>
<evidence type="ECO:0000256" key="2">
    <source>
        <dbReference type="SAM" id="SignalP"/>
    </source>
</evidence>
<dbReference type="InterPro" id="IPR050111">
    <property type="entry name" value="C-type_lectin/snaclec_domain"/>
</dbReference>
<proteinExistence type="predicted"/>
<dbReference type="InterPro" id="IPR016186">
    <property type="entry name" value="C-type_lectin-like/link_sf"/>
</dbReference>
<feature type="chain" id="PRO_5034392365" evidence="2">
    <location>
        <begin position="18"/>
        <end position="186"/>
    </location>
</feature>
<dbReference type="SMART" id="SM00034">
    <property type="entry name" value="CLECT"/>
    <property type="match status" value="1"/>
</dbReference>
<reference evidence="4" key="1">
    <citation type="submission" date="2025-08" db="UniProtKB">
        <authorList>
            <consortium name="Ensembl"/>
        </authorList>
    </citation>
    <scope>IDENTIFICATION</scope>
</reference>
<dbReference type="InterPro" id="IPR001304">
    <property type="entry name" value="C-type_lectin-like"/>
</dbReference>
<protein>
    <submittedName>
        <fullName evidence="4">Ladderlectin-like</fullName>
    </submittedName>
</protein>
<dbReference type="SUPFAM" id="SSF56436">
    <property type="entry name" value="C-type lectin-like"/>
    <property type="match status" value="1"/>
</dbReference>
<dbReference type="Gene3D" id="3.10.100.10">
    <property type="entry name" value="Mannose-Binding Protein A, subunit A"/>
    <property type="match status" value="1"/>
</dbReference>
<dbReference type="Proteomes" id="UP000694568">
    <property type="component" value="Unplaced"/>
</dbReference>
<dbReference type="Ensembl" id="ENSSLUT00000028081.1">
    <property type="protein sequence ID" value="ENSSLUP00000027196.1"/>
    <property type="gene ID" value="ENSSLUG00000012348.1"/>
</dbReference>
<dbReference type="GeneTree" id="ENSGT01150000286973"/>
<dbReference type="InterPro" id="IPR018378">
    <property type="entry name" value="C-type_lectin_CS"/>
</dbReference>
<dbReference type="InterPro" id="IPR002353">
    <property type="entry name" value="AntifreezeII"/>
</dbReference>
<feature type="signal peptide" evidence="2">
    <location>
        <begin position="1"/>
        <end position="17"/>
    </location>
</feature>
<evidence type="ECO:0000313" key="5">
    <source>
        <dbReference type="Proteomes" id="UP000694568"/>
    </source>
</evidence>
<name>A0A8C9YLV1_SANLU</name>
<keyword evidence="5" id="KW-1185">Reference proteome</keyword>
<accession>A0A8C9YLV1</accession>
<organism evidence="4 5">
    <name type="scientific">Sander lucioperca</name>
    <name type="common">Pike-perch</name>
    <name type="synonym">Perca lucioperca</name>
    <dbReference type="NCBI Taxonomy" id="283035"/>
    <lineage>
        <taxon>Eukaryota</taxon>
        <taxon>Metazoa</taxon>
        <taxon>Chordata</taxon>
        <taxon>Craniata</taxon>
        <taxon>Vertebrata</taxon>
        <taxon>Euteleostomi</taxon>
        <taxon>Actinopterygii</taxon>
        <taxon>Neopterygii</taxon>
        <taxon>Teleostei</taxon>
        <taxon>Neoteleostei</taxon>
        <taxon>Acanthomorphata</taxon>
        <taxon>Eupercaria</taxon>
        <taxon>Perciformes</taxon>
        <taxon>Percoidei</taxon>
        <taxon>Percidae</taxon>
        <taxon>Luciopercinae</taxon>
        <taxon>Sander</taxon>
    </lineage>
</organism>
<keyword evidence="2" id="KW-0732">Signal</keyword>
<dbReference type="PANTHER" id="PTHR22803">
    <property type="entry name" value="MANNOSE, PHOSPHOLIPASE, LECTIN RECEPTOR RELATED"/>
    <property type="match status" value="1"/>
</dbReference>
<dbReference type="AlphaFoldDB" id="A0A8C9YLV1"/>
<feature type="domain" description="C-type lectin" evidence="3">
    <location>
        <begin position="64"/>
        <end position="183"/>
    </location>
</feature>
<keyword evidence="1" id="KW-1015">Disulfide bond</keyword>
<dbReference type="PRINTS" id="PR00356">
    <property type="entry name" value="ANTIFREEZEII"/>
</dbReference>
<gene>
    <name evidence="4" type="primary">LOC116054429</name>
</gene>
<evidence type="ECO:0000313" key="4">
    <source>
        <dbReference type="Ensembl" id="ENSSLUP00000027196.1"/>
    </source>
</evidence>
<dbReference type="CDD" id="cd00037">
    <property type="entry name" value="CLECT"/>
    <property type="match status" value="1"/>
</dbReference>
<dbReference type="InterPro" id="IPR016187">
    <property type="entry name" value="CTDL_fold"/>
</dbReference>